<protein>
    <submittedName>
        <fullName evidence="13">FAD-binding PCMH-type domain-containing protein</fullName>
    </submittedName>
</protein>
<dbReference type="SMART" id="SM01008">
    <property type="entry name" value="Ald_Xan_dh_C"/>
    <property type="match status" value="1"/>
</dbReference>
<dbReference type="Gene3D" id="1.10.150.120">
    <property type="entry name" value="[2Fe-2S]-binding domain"/>
    <property type="match status" value="1"/>
</dbReference>
<evidence type="ECO:0000256" key="4">
    <source>
        <dbReference type="ARBA" id="ARBA00006849"/>
    </source>
</evidence>
<dbReference type="InterPro" id="IPR002888">
    <property type="entry name" value="2Fe-2S-bd"/>
</dbReference>
<keyword evidence="7" id="KW-0560">Oxidoreductase</keyword>
<evidence type="ECO:0000256" key="1">
    <source>
        <dbReference type="ARBA" id="ARBA00001924"/>
    </source>
</evidence>
<dbReference type="InterPro" id="IPR001041">
    <property type="entry name" value="2Fe-2S_ferredoxin-type"/>
</dbReference>
<dbReference type="Gene3D" id="1.10.10.10">
    <property type="entry name" value="Winged helix-like DNA-binding domain superfamily/Winged helix DNA-binding domain"/>
    <property type="match status" value="1"/>
</dbReference>
<keyword evidence="8" id="KW-0408">Iron</keyword>
<evidence type="ECO:0000256" key="10">
    <source>
        <dbReference type="ARBA" id="ARBA00023027"/>
    </source>
</evidence>
<evidence type="ECO:0000256" key="8">
    <source>
        <dbReference type="ARBA" id="ARBA00023004"/>
    </source>
</evidence>
<dbReference type="GO" id="GO:0051537">
    <property type="term" value="F:2 iron, 2 sulfur cluster binding"/>
    <property type="evidence" value="ECO:0007669"/>
    <property type="project" value="UniProtKB-KW"/>
</dbReference>
<name>A0A8R1ES50_CAEJA</name>
<dbReference type="InterPro" id="IPR009057">
    <property type="entry name" value="Homeodomain-like_sf"/>
</dbReference>
<dbReference type="Gene3D" id="3.90.1170.50">
    <property type="entry name" value="Aldehyde oxidase/xanthine dehydrogenase, a/b hammerhead"/>
    <property type="match status" value="1"/>
</dbReference>
<dbReference type="Pfam" id="PF11427">
    <property type="entry name" value="HTH_Tnp_Tc3_1"/>
    <property type="match status" value="1"/>
</dbReference>
<dbReference type="SUPFAM" id="SSF54665">
    <property type="entry name" value="CO dehydrogenase molybdoprotein N-domain-like"/>
    <property type="match status" value="1"/>
</dbReference>
<dbReference type="SUPFAM" id="SSF54292">
    <property type="entry name" value="2Fe-2S ferredoxin-like"/>
    <property type="match status" value="1"/>
</dbReference>
<dbReference type="GO" id="GO:0016491">
    <property type="term" value="F:oxidoreductase activity"/>
    <property type="evidence" value="ECO:0007669"/>
    <property type="project" value="UniProtKB-KW"/>
</dbReference>
<dbReference type="InterPro" id="IPR016166">
    <property type="entry name" value="FAD-bd_PCMH"/>
</dbReference>
<dbReference type="Gene3D" id="1.10.10.60">
    <property type="entry name" value="Homeodomain-like"/>
    <property type="match status" value="1"/>
</dbReference>
<accession>A0A8R1ES50</accession>
<dbReference type="Gene3D" id="3.10.20.30">
    <property type="match status" value="1"/>
</dbReference>
<dbReference type="Gene3D" id="3.30.465.10">
    <property type="match status" value="1"/>
</dbReference>
<keyword evidence="14" id="KW-1185">Reference proteome</keyword>
<dbReference type="GO" id="GO:0003677">
    <property type="term" value="F:DNA binding"/>
    <property type="evidence" value="ECO:0007669"/>
    <property type="project" value="InterPro"/>
</dbReference>
<dbReference type="EnsemblMetazoa" id="CJA42360b.1">
    <property type="protein sequence ID" value="CJA42360b.1"/>
    <property type="gene ID" value="WBGene00218208"/>
</dbReference>
<comment type="cofactor">
    <cofactor evidence="11">
        <name>[2Fe-2S] cluster</name>
        <dbReference type="ChEBI" id="CHEBI:190135"/>
    </cofactor>
</comment>
<dbReference type="InterPro" id="IPR008274">
    <property type="entry name" value="AldOxase/xan_DH_MoCoBD1"/>
</dbReference>
<proteinExistence type="inferred from homology"/>
<dbReference type="Proteomes" id="UP000005237">
    <property type="component" value="Unassembled WGS sequence"/>
</dbReference>
<evidence type="ECO:0000256" key="5">
    <source>
        <dbReference type="ARBA" id="ARBA00022714"/>
    </source>
</evidence>
<dbReference type="FunFam" id="3.90.1170.50:FF:000009">
    <property type="entry name" value="Cytochrome P450"/>
    <property type="match status" value="1"/>
</dbReference>
<dbReference type="PANTHER" id="PTHR11908:SF139">
    <property type="entry name" value="XANTHINE DEHYDROGENASE-RELATED"/>
    <property type="match status" value="1"/>
</dbReference>
<dbReference type="Gene3D" id="3.30.365.10">
    <property type="entry name" value="Aldehyde oxidase/xanthine dehydrogenase, molybdopterin binding domain"/>
    <property type="match status" value="2"/>
</dbReference>
<dbReference type="CDD" id="cd00207">
    <property type="entry name" value="fer2"/>
    <property type="match status" value="1"/>
</dbReference>
<dbReference type="InterPro" id="IPR029034">
    <property type="entry name" value="Cystine-knot_cytokine"/>
</dbReference>
<dbReference type="InterPro" id="IPR006058">
    <property type="entry name" value="2Fe2S_fd_BS"/>
</dbReference>
<comment type="similarity">
    <text evidence="4">Belongs to the xanthine dehydrogenase family.</text>
</comment>
<dbReference type="FunFam" id="1.10.150.120:FF:000008">
    <property type="entry name" value="Probable aldehyde oxidase gad-3"/>
    <property type="match status" value="1"/>
</dbReference>
<dbReference type="InterPro" id="IPR012675">
    <property type="entry name" value="Beta-grasp_dom_sf"/>
</dbReference>
<dbReference type="SUPFAM" id="SSF56176">
    <property type="entry name" value="FAD-binding/transporter-associated domain-like"/>
    <property type="match status" value="1"/>
</dbReference>
<dbReference type="Pfam" id="PF01315">
    <property type="entry name" value="Ald_Xan_dh_C"/>
    <property type="match status" value="1"/>
</dbReference>
<evidence type="ECO:0000256" key="7">
    <source>
        <dbReference type="ARBA" id="ARBA00023002"/>
    </source>
</evidence>
<dbReference type="InterPro" id="IPR036010">
    <property type="entry name" value="2Fe-2S_ferredoxin-like_sf"/>
</dbReference>
<sequence length="1072" mass="118916">MSVTATTGIFFNVNGKDVWVDQNLDPELSLAYFLRNKLGLRGTKLGCEEGVCGSCTVVLATWDDTCNKAHYRAVNACLVPLFHVHKSFVITVEGVGSRDKIHPIQDRLARGHALQCGFCSPGFVMSAYALLRNHPNPTIDQINSAIRANLCRCTGYRPILEALYSFSYESSGCCGGKGAGGSGCCKETRSETEEYEDKLLSFEDFPKYDPTQEIIFPPSLRSFVYYLIMGRAPLHTVAEQAHISVMHQLGSSLHMIFRYVKKSRSAIRSYLNNPIYYGKKKSTGRPRKVTSRDERNIIRVVSNSPKSINDIRAELNLSVCKQIVHNAITRSGTIVRQNITRNHMKRRSQLVHHETLCLLSNISSGNPKQFTQKWVSTKYVKEFNEVEKHDGFVKIGSALTIQQFSDILSTAFTASEIGNEIFKFFQNFSSPQVANFATWTGSVISGAKSANSVSDTLLLMSVLNAKLTLLNENDELIQVGIEKFTTEKILWKCTIVNAVFDTNIKRRLFCIKLGESSEQDSTKFNFAALIGNGNSRIFVGLGGPPKRLEALENHLNRKESYDVVDLTKVSGIDNLAVITKFSEFLNEIQKKKEPSNINYLQYFKPSQNESVGRPLANYFNERAITGEALYVNDIQAHEALHLGFVLSTVPHAEILSIDASEALTIPGVVGYFGVEDIPGNNTPGMCKANMNLPDDTKIFADKKVESVGQVIGVIAANDVVLARRAAKLVKVEYRKLPALLDLQEAIKAESLLGDVQHYGKPEDDVKKIIEDSEKILEGEINIGGQEHFYLETQSSLVVPGEGDELIVHCSTQGTSFTQLMLAECVNLPAHKIIVKVGLLPGTIDKVFSNQRNFTTCQKYRFTMKEKGVYEKKKKKVKQHFEWDYDDYDEDEEDYYFDGTGKKNKKEHYVIRKVEKRDVEATTAISQPNTTAMNSTGIIGIRFPISCTTRGVTPDGLGTVSLCSTCWVWRRLPSSYYPAYLNEVVCDYADTSCLSGYASCQTGTQQLNVLRNDSGKLVPVSVSAGINCECRISEGSALESLVLGQGSSAAFPPVETSTKQPLMTTTTGKTIVG</sequence>
<evidence type="ECO:0000256" key="9">
    <source>
        <dbReference type="ARBA" id="ARBA00023014"/>
    </source>
</evidence>
<keyword evidence="10" id="KW-0520">NAD</keyword>
<dbReference type="AlphaFoldDB" id="A0A8R1ES50"/>
<dbReference type="InterPro" id="IPR016208">
    <property type="entry name" value="Ald_Oxase/xanthine_DH-like"/>
</dbReference>
<evidence type="ECO:0000256" key="6">
    <source>
        <dbReference type="ARBA" id="ARBA00022723"/>
    </source>
</evidence>
<dbReference type="PROSITE" id="PS00197">
    <property type="entry name" value="2FE2S_FER_1"/>
    <property type="match status" value="1"/>
</dbReference>
<dbReference type="InterPro" id="IPR036856">
    <property type="entry name" value="Ald_Oxase/Xan_DH_a/b_sf"/>
</dbReference>
<comment type="cofactor">
    <cofactor evidence="2">
        <name>FAD</name>
        <dbReference type="ChEBI" id="CHEBI:57692"/>
    </cofactor>
</comment>
<dbReference type="SUPFAM" id="SSF57501">
    <property type="entry name" value="Cystine-knot cytokines"/>
    <property type="match status" value="1"/>
</dbReference>
<dbReference type="InterPro" id="IPR000674">
    <property type="entry name" value="Ald_Oxase/Xan_DH_a/b"/>
</dbReference>
<dbReference type="InterPro" id="IPR048703">
    <property type="entry name" value="Tnp_Tc3-like_HTH"/>
</dbReference>
<keyword evidence="5" id="KW-0001">2Fe-2S</keyword>
<keyword evidence="6" id="KW-0479">Metal-binding</keyword>
<evidence type="ECO:0000313" key="14">
    <source>
        <dbReference type="Proteomes" id="UP000005237"/>
    </source>
</evidence>
<dbReference type="InterPro" id="IPR016169">
    <property type="entry name" value="FAD-bd_PCMH_sub2"/>
</dbReference>
<dbReference type="InterPro" id="IPR002346">
    <property type="entry name" value="Mopterin_DH_FAD-bd"/>
</dbReference>
<evidence type="ECO:0000313" key="13">
    <source>
        <dbReference type="EnsemblMetazoa" id="CJA42360b.1"/>
    </source>
</evidence>
<evidence type="ECO:0000259" key="12">
    <source>
        <dbReference type="PROSITE" id="PS51387"/>
    </source>
</evidence>
<dbReference type="SUPFAM" id="SSF47741">
    <property type="entry name" value="CO dehydrogenase ISP C-domain like"/>
    <property type="match status" value="1"/>
</dbReference>
<evidence type="ECO:0000256" key="11">
    <source>
        <dbReference type="ARBA" id="ARBA00034078"/>
    </source>
</evidence>
<keyword evidence="9" id="KW-0411">Iron-sulfur</keyword>
<reference evidence="13" key="2">
    <citation type="submission" date="2022-06" db="UniProtKB">
        <authorList>
            <consortium name="EnsemblMetazoa"/>
        </authorList>
    </citation>
    <scope>IDENTIFICATION</scope>
    <source>
        <strain evidence="13">DF5081</strain>
    </source>
</reference>
<dbReference type="Pfam" id="PF00941">
    <property type="entry name" value="FAD_binding_5"/>
    <property type="match status" value="1"/>
</dbReference>
<dbReference type="GO" id="GO:0005634">
    <property type="term" value="C:nucleus"/>
    <property type="evidence" value="ECO:0007669"/>
    <property type="project" value="UniProtKB-SubCell"/>
</dbReference>
<dbReference type="Pfam" id="PF01799">
    <property type="entry name" value="Fer2_2"/>
    <property type="match status" value="1"/>
</dbReference>
<dbReference type="PROSITE" id="PS51387">
    <property type="entry name" value="FAD_PCMH"/>
    <property type="match status" value="1"/>
</dbReference>
<feature type="domain" description="FAD-binding PCMH-type" evidence="12">
    <location>
        <begin position="293"/>
        <end position="558"/>
    </location>
</feature>
<organism evidence="13 14">
    <name type="scientific">Caenorhabditis japonica</name>
    <dbReference type="NCBI Taxonomy" id="281687"/>
    <lineage>
        <taxon>Eukaryota</taxon>
        <taxon>Metazoa</taxon>
        <taxon>Ecdysozoa</taxon>
        <taxon>Nematoda</taxon>
        <taxon>Chromadorea</taxon>
        <taxon>Rhabditida</taxon>
        <taxon>Rhabditina</taxon>
        <taxon>Rhabditomorpha</taxon>
        <taxon>Rhabditoidea</taxon>
        <taxon>Rhabditidae</taxon>
        <taxon>Peloderinae</taxon>
        <taxon>Caenorhabditis</taxon>
    </lineage>
</organism>
<reference evidence="14" key="1">
    <citation type="submission" date="2010-08" db="EMBL/GenBank/DDBJ databases">
        <authorList>
            <consortium name="Caenorhabditis japonica Sequencing Consortium"/>
            <person name="Wilson R.K."/>
        </authorList>
    </citation>
    <scope>NUCLEOTIDE SEQUENCE [LARGE SCALE GENOMIC DNA]</scope>
    <source>
        <strain evidence="14">DF5081</strain>
    </source>
</reference>
<dbReference type="InterPro" id="IPR036318">
    <property type="entry name" value="FAD-bd_PCMH-like_sf"/>
</dbReference>
<evidence type="ECO:0000256" key="2">
    <source>
        <dbReference type="ARBA" id="ARBA00001974"/>
    </source>
</evidence>
<dbReference type="Pfam" id="PF02738">
    <property type="entry name" value="MoCoBD_1"/>
    <property type="match status" value="1"/>
</dbReference>
<dbReference type="Pfam" id="PF21517">
    <property type="entry name" value="HTH_Tnp_Tc3_2_like"/>
    <property type="match status" value="1"/>
</dbReference>
<dbReference type="GO" id="GO:0005506">
    <property type="term" value="F:iron ion binding"/>
    <property type="evidence" value="ECO:0007669"/>
    <property type="project" value="InterPro"/>
</dbReference>
<evidence type="ECO:0000256" key="3">
    <source>
        <dbReference type="ARBA" id="ARBA00004123"/>
    </source>
</evidence>
<dbReference type="FunFam" id="3.10.20.30:FF:000012">
    <property type="entry name" value="Xanthine dehydrogenase/oxidase"/>
    <property type="match status" value="1"/>
</dbReference>
<dbReference type="InterPro" id="IPR025898">
    <property type="entry name" value="Tc3_transposase_DNA-bd_dom"/>
</dbReference>
<dbReference type="PANTHER" id="PTHR11908">
    <property type="entry name" value="XANTHINE DEHYDROGENASE"/>
    <property type="match status" value="1"/>
</dbReference>
<dbReference type="SUPFAM" id="SSF56003">
    <property type="entry name" value="Molybdenum cofactor-binding domain"/>
    <property type="match status" value="1"/>
</dbReference>
<comment type="cofactor">
    <cofactor evidence="1">
        <name>Mo-molybdopterin</name>
        <dbReference type="ChEBI" id="CHEBI:71302"/>
    </cofactor>
</comment>
<dbReference type="InterPro" id="IPR036388">
    <property type="entry name" value="WH-like_DNA-bd_sf"/>
</dbReference>
<dbReference type="InterPro" id="IPR037165">
    <property type="entry name" value="AldOxase/xan_DH_Mopterin-bd_sf"/>
</dbReference>
<dbReference type="SUPFAM" id="SSF46689">
    <property type="entry name" value="Homeodomain-like"/>
    <property type="match status" value="2"/>
</dbReference>
<comment type="subcellular location">
    <subcellularLocation>
        <location evidence="3">Nucleus</location>
    </subcellularLocation>
</comment>
<dbReference type="GO" id="GO:0071949">
    <property type="term" value="F:FAD binding"/>
    <property type="evidence" value="ECO:0007669"/>
    <property type="project" value="InterPro"/>
</dbReference>
<dbReference type="InterPro" id="IPR036884">
    <property type="entry name" value="2Fe-2S-bd_dom_sf"/>
</dbReference>
<dbReference type="Pfam" id="PF00111">
    <property type="entry name" value="Fer2"/>
    <property type="match status" value="1"/>
</dbReference>